<organism evidence="1">
    <name type="scientific">bioreactor metagenome</name>
    <dbReference type="NCBI Taxonomy" id="1076179"/>
    <lineage>
        <taxon>unclassified sequences</taxon>
        <taxon>metagenomes</taxon>
        <taxon>ecological metagenomes</taxon>
    </lineage>
</organism>
<gene>
    <name evidence="1" type="ORF">SDC9_135547</name>
</gene>
<comment type="caution">
    <text evidence="1">The sequence shown here is derived from an EMBL/GenBank/DDBJ whole genome shotgun (WGS) entry which is preliminary data.</text>
</comment>
<name>A0A645DHZ8_9ZZZZ</name>
<accession>A0A645DHZ8</accession>
<sequence length="73" mass="7996">MSIESTALEVVTLLYPVTASTVFGWPSDVINEFVAVLLYPVTAPTNCGVPDMLKKFPAEFNDTILFVPVIDTF</sequence>
<proteinExistence type="predicted"/>
<dbReference type="EMBL" id="VSSQ01036062">
    <property type="protein sequence ID" value="MPM88443.1"/>
    <property type="molecule type" value="Genomic_DNA"/>
</dbReference>
<evidence type="ECO:0000313" key="1">
    <source>
        <dbReference type="EMBL" id="MPM88443.1"/>
    </source>
</evidence>
<protein>
    <submittedName>
        <fullName evidence="1">Uncharacterized protein</fullName>
    </submittedName>
</protein>
<reference evidence="1" key="1">
    <citation type="submission" date="2019-08" db="EMBL/GenBank/DDBJ databases">
        <authorList>
            <person name="Kucharzyk K."/>
            <person name="Murdoch R.W."/>
            <person name="Higgins S."/>
            <person name="Loffler F."/>
        </authorList>
    </citation>
    <scope>NUCLEOTIDE SEQUENCE</scope>
</reference>
<dbReference type="AlphaFoldDB" id="A0A645DHZ8"/>